<accession>A0AAV2NBX2</accession>
<gene>
    <name evidence="2" type="ORF">LPLAT_LOCUS3640</name>
</gene>
<feature type="compositionally biased region" description="Basic residues" evidence="1">
    <location>
        <begin position="829"/>
        <end position="842"/>
    </location>
</feature>
<name>A0AAV2NBX2_9HYME</name>
<feature type="region of interest" description="Disordered" evidence="1">
    <location>
        <begin position="510"/>
        <end position="558"/>
    </location>
</feature>
<dbReference type="EMBL" id="OZ034836">
    <property type="protein sequence ID" value="CAL1677647.1"/>
    <property type="molecule type" value="Genomic_DNA"/>
</dbReference>
<feature type="compositionally biased region" description="Basic and acidic residues" evidence="1">
    <location>
        <begin position="856"/>
        <end position="866"/>
    </location>
</feature>
<keyword evidence="3" id="KW-1185">Reference proteome</keyword>
<feature type="compositionally biased region" description="Basic and acidic residues" evidence="1">
    <location>
        <begin position="540"/>
        <end position="558"/>
    </location>
</feature>
<feature type="region of interest" description="Disordered" evidence="1">
    <location>
        <begin position="822"/>
        <end position="866"/>
    </location>
</feature>
<sequence length="1120" mass="128980">MGRKIKLKAKKITKSKKPDTQVCRKEVHMFFRKLQQVVKESNNDGEISQDCTLLDTNNKKQTLSERDSTFVHTTNIRNEGPAYDNYKCRCKSLLEIPSNIFPPSNKRIPSFIGQCEVQVSFIQAIVWLKSVTACVPQISVEKLQQLFDKRCNIRDNYNYDENKHTEDVHVKSPLTTFVNKTPLIREMLNDSERFITPSFKNILDFSNVISPSMIYKSYTDSEDIQNETFSFMSPLKDQNESVVELSKPGTSTGYVVTNQEKRKEFLSQPYIIPDSDEESLSDLNDRFEKSITVDDLQEPLQEYEQASCKNFNKRVNNEIIEDESISSTLKNVADSSSKFVSSARSQSIESISNWEYNSDNNCIISLTSQYNVTDNMETSDYDPNNFTNYLTQPTNINIFQMSPLISCVTPREQNNANNFQTDRVQSRTLHDDYNDDDFKYQINDNSPCTRMSDTAIENEKNDSAYSTWQIETLNYDAETTKPITANKPDTNISHHCNLRPRKKKMINHEEATASPSLIQKPVRKGQCSTEKRSSSKKRKSEPAKNLSEKKKENKDKQNETFSFMSPLKDKNESIVELSKPGTSTGYVMTNQEKRKEFLSQPYIIPDSDEESLLDLNDTFEKSVTSDDLQESLQNFEHEQASCKNCNKRVNNEIIEDESIFSTLKNDADSSSKHKSVSSARIKSIEPIFFNFKYNSDNNFISLTSQNNVTDNMETSDYDPNNFTNYLTQLSNINISQISPLISSVTPREQNNANNFQTDRVQSRTLHDDYNDDDFKYQINDNSSCTRMSDTAIENEKNDSAYSTWQIETLNYAKITTKPITANKPDTNVRHHYNLRPRKKKVIKHEEATASSKKRKSESAKNLSEERKKNKDEVISASWLDFTVDLLNAEHIIHTSVKVILSTLCDKRTAQEYAIHGCWKDSLEEQGVNAVLNIVDILRMEKKPNICEKEIETTIIATLDEIMTCVQLNETWISRIQIILQFCHLLPICVRIINYLISMLETLQSALIDAENRNEKRPAEINKLHLVFYALDIALRTYCVLVPRDNKSQPAKTATPYISDLWKMRYREENEKLEDVSFDPDAEKQWMNILKKFTAVSTKHYIMAQFADVSFSLYHTLISGS</sequence>
<protein>
    <submittedName>
        <fullName evidence="2">Uncharacterized protein</fullName>
    </submittedName>
</protein>
<organism evidence="2 3">
    <name type="scientific">Lasius platythorax</name>
    <dbReference type="NCBI Taxonomy" id="488582"/>
    <lineage>
        <taxon>Eukaryota</taxon>
        <taxon>Metazoa</taxon>
        <taxon>Ecdysozoa</taxon>
        <taxon>Arthropoda</taxon>
        <taxon>Hexapoda</taxon>
        <taxon>Insecta</taxon>
        <taxon>Pterygota</taxon>
        <taxon>Neoptera</taxon>
        <taxon>Endopterygota</taxon>
        <taxon>Hymenoptera</taxon>
        <taxon>Apocrita</taxon>
        <taxon>Aculeata</taxon>
        <taxon>Formicoidea</taxon>
        <taxon>Formicidae</taxon>
        <taxon>Formicinae</taxon>
        <taxon>Lasius</taxon>
        <taxon>Lasius</taxon>
    </lineage>
</organism>
<evidence type="ECO:0000256" key="1">
    <source>
        <dbReference type="SAM" id="MobiDB-lite"/>
    </source>
</evidence>
<proteinExistence type="predicted"/>
<evidence type="ECO:0000313" key="3">
    <source>
        <dbReference type="Proteomes" id="UP001497644"/>
    </source>
</evidence>
<evidence type="ECO:0000313" key="2">
    <source>
        <dbReference type="EMBL" id="CAL1677647.1"/>
    </source>
</evidence>
<dbReference type="AlphaFoldDB" id="A0AAV2NBX2"/>
<dbReference type="Proteomes" id="UP001497644">
    <property type="component" value="Chromosome 13"/>
</dbReference>
<reference evidence="2" key="1">
    <citation type="submission" date="2024-04" db="EMBL/GenBank/DDBJ databases">
        <authorList>
            <consortium name="Molecular Ecology Group"/>
        </authorList>
    </citation>
    <scope>NUCLEOTIDE SEQUENCE</scope>
</reference>